<accession>A0AA38Z860</accession>
<dbReference type="AlphaFoldDB" id="A0AA38Z860"/>
<protein>
    <submittedName>
        <fullName evidence="1">Uncharacterized protein</fullName>
    </submittedName>
</protein>
<proteinExistence type="predicted"/>
<keyword evidence="2" id="KW-1185">Reference proteome</keyword>
<comment type="caution">
    <text evidence="1">The sequence shown here is derived from an EMBL/GenBank/DDBJ whole genome shotgun (WGS) entry which is preliminary data.</text>
</comment>
<reference evidence="1 2" key="1">
    <citation type="journal article" date="2023" name="BMC Biotechnol.">
        <title>Vitis rotundifolia cv Carlos genome sequencing.</title>
        <authorList>
            <person name="Huff M."/>
            <person name="Hulse-Kemp A."/>
            <person name="Scheffler B."/>
            <person name="Youngblood R."/>
            <person name="Simpson S."/>
            <person name="Babiker E."/>
            <person name="Staton M."/>
        </authorList>
    </citation>
    <scope>NUCLEOTIDE SEQUENCE [LARGE SCALE GENOMIC DNA]</scope>
    <source>
        <tissue evidence="1">Leaf</tissue>
    </source>
</reference>
<evidence type="ECO:0000313" key="1">
    <source>
        <dbReference type="EMBL" id="KAJ9683669.1"/>
    </source>
</evidence>
<evidence type="ECO:0000313" key="2">
    <source>
        <dbReference type="Proteomes" id="UP001168098"/>
    </source>
</evidence>
<dbReference type="EMBL" id="JARBHA010000014">
    <property type="protein sequence ID" value="KAJ9683669.1"/>
    <property type="molecule type" value="Genomic_DNA"/>
</dbReference>
<organism evidence="1 2">
    <name type="scientific">Vitis rotundifolia</name>
    <name type="common">Muscadine grape</name>
    <dbReference type="NCBI Taxonomy" id="103349"/>
    <lineage>
        <taxon>Eukaryota</taxon>
        <taxon>Viridiplantae</taxon>
        <taxon>Streptophyta</taxon>
        <taxon>Embryophyta</taxon>
        <taxon>Tracheophyta</taxon>
        <taxon>Spermatophyta</taxon>
        <taxon>Magnoliopsida</taxon>
        <taxon>eudicotyledons</taxon>
        <taxon>Gunneridae</taxon>
        <taxon>Pentapetalae</taxon>
        <taxon>rosids</taxon>
        <taxon>Vitales</taxon>
        <taxon>Vitaceae</taxon>
        <taxon>Viteae</taxon>
        <taxon>Vitis</taxon>
    </lineage>
</organism>
<sequence>MSEYGVKESWTRLFTIGPVFGVERPMGFWSNGGVFMESSSMELLLYNRLTQQFMNLGVSSVARPPRIHRGLRVESQVSLNGEIYIKKKKLYFSFSYFISIIIR</sequence>
<name>A0AA38Z860_VITRO</name>
<dbReference type="Proteomes" id="UP001168098">
    <property type="component" value="Unassembled WGS sequence"/>
</dbReference>
<gene>
    <name evidence="1" type="ORF">PVL29_019302</name>
</gene>